<evidence type="ECO:0000259" key="4">
    <source>
        <dbReference type="Pfam" id="PF04500"/>
    </source>
</evidence>
<keyword evidence="3" id="KW-0862">Zinc</keyword>
<organism evidence="5 6">
    <name type="scientific">Eumeta variegata</name>
    <name type="common">Bagworm moth</name>
    <name type="synonym">Eumeta japonica</name>
    <dbReference type="NCBI Taxonomy" id="151549"/>
    <lineage>
        <taxon>Eukaryota</taxon>
        <taxon>Metazoa</taxon>
        <taxon>Ecdysozoa</taxon>
        <taxon>Arthropoda</taxon>
        <taxon>Hexapoda</taxon>
        <taxon>Insecta</taxon>
        <taxon>Pterygota</taxon>
        <taxon>Neoptera</taxon>
        <taxon>Endopterygota</taxon>
        <taxon>Lepidoptera</taxon>
        <taxon>Glossata</taxon>
        <taxon>Ditrysia</taxon>
        <taxon>Tineoidea</taxon>
        <taxon>Psychidae</taxon>
        <taxon>Oiketicinae</taxon>
        <taxon>Eumeta</taxon>
    </lineage>
</organism>
<keyword evidence="6" id="KW-1185">Reference proteome</keyword>
<evidence type="ECO:0000256" key="3">
    <source>
        <dbReference type="ARBA" id="ARBA00022833"/>
    </source>
</evidence>
<dbReference type="GO" id="GO:0008270">
    <property type="term" value="F:zinc ion binding"/>
    <property type="evidence" value="ECO:0007669"/>
    <property type="project" value="UniProtKB-KW"/>
</dbReference>
<dbReference type="InterPro" id="IPR007588">
    <property type="entry name" value="Znf_FLYWCH"/>
</dbReference>
<keyword evidence="2" id="KW-0863">Zinc-finger</keyword>
<protein>
    <recommendedName>
        <fullName evidence="4">FLYWCH-type domain-containing protein</fullName>
    </recommendedName>
</protein>
<evidence type="ECO:0000313" key="5">
    <source>
        <dbReference type="EMBL" id="GBP31450.1"/>
    </source>
</evidence>
<dbReference type="AlphaFoldDB" id="A0A4C1UYX3"/>
<dbReference type="EMBL" id="BGZK01000246">
    <property type="protein sequence ID" value="GBP31450.1"/>
    <property type="molecule type" value="Genomic_DNA"/>
</dbReference>
<dbReference type="Gene3D" id="2.20.25.240">
    <property type="match status" value="1"/>
</dbReference>
<evidence type="ECO:0000256" key="2">
    <source>
        <dbReference type="ARBA" id="ARBA00022771"/>
    </source>
</evidence>
<reference evidence="5 6" key="1">
    <citation type="journal article" date="2019" name="Commun. Biol.">
        <title>The bagworm genome reveals a unique fibroin gene that provides high tensile strength.</title>
        <authorList>
            <person name="Kono N."/>
            <person name="Nakamura H."/>
            <person name="Ohtoshi R."/>
            <person name="Tomita M."/>
            <person name="Numata K."/>
            <person name="Arakawa K."/>
        </authorList>
    </citation>
    <scope>NUCLEOTIDE SEQUENCE [LARGE SCALE GENOMIC DNA]</scope>
</reference>
<dbReference type="Proteomes" id="UP000299102">
    <property type="component" value="Unassembled WGS sequence"/>
</dbReference>
<keyword evidence="1" id="KW-0479">Metal-binding</keyword>
<comment type="caution">
    <text evidence="5">The sequence shown here is derived from an EMBL/GenBank/DDBJ whole genome shotgun (WGS) entry which is preliminary data.</text>
</comment>
<proteinExistence type="predicted"/>
<evidence type="ECO:0000313" key="6">
    <source>
        <dbReference type="Proteomes" id="UP000299102"/>
    </source>
</evidence>
<dbReference type="OrthoDB" id="6159439at2759"/>
<sequence length="90" mass="10464">MYFVPDELEGVNVKRYLSYGQVTFDIMVSITSGRRTGNLHVIFGGHKFNRHSSSNALRTRWICSRFRSGCRATIVMWENVIVKILNHHNH</sequence>
<feature type="domain" description="FLYWCH-type" evidence="4">
    <location>
        <begin position="35"/>
        <end position="90"/>
    </location>
</feature>
<dbReference type="Pfam" id="PF04500">
    <property type="entry name" value="FLYWCH"/>
    <property type="match status" value="1"/>
</dbReference>
<accession>A0A4C1UYX3</accession>
<name>A0A4C1UYX3_EUMVA</name>
<gene>
    <name evidence="5" type="ORF">EVAR_17939_1</name>
</gene>
<evidence type="ECO:0000256" key="1">
    <source>
        <dbReference type="ARBA" id="ARBA00022723"/>
    </source>
</evidence>